<dbReference type="Proteomes" id="UP001219568">
    <property type="component" value="Unassembled WGS sequence"/>
</dbReference>
<dbReference type="SUPFAM" id="SSF48403">
    <property type="entry name" value="Ankyrin repeat"/>
    <property type="match status" value="1"/>
</dbReference>
<dbReference type="Gene3D" id="1.25.40.20">
    <property type="entry name" value="Ankyrin repeat-containing domain"/>
    <property type="match status" value="1"/>
</dbReference>
<reference evidence="1" key="2">
    <citation type="submission" date="2023-01" db="EMBL/GenBank/DDBJ databases">
        <authorList>
            <person name="Petersen C."/>
        </authorList>
    </citation>
    <scope>NUCLEOTIDE SEQUENCE</scope>
    <source>
        <strain evidence="1">IBT 15450</strain>
    </source>
</reference>
<reference evidence="1" key="1">
    <citation type="journal article" date="2023" name="IMA Fungus">
        <title>Comparative genomic study of the Penicillium genus elucidates a diverse pangenome and 15 lateral gene transfer events.</title>
        <authorList>
            <person name="Petersen C."/>
            <person name="Sorensen T."/>
            <person name="Nielsen M.R."/>
            <person name="Sondergaard T.E."/>
            <person name="Sorensen J.L."/>
            <person name="Fitzpatrick D.A."/>
            <person name="Frisvad J.C."/>
            <person name="Nielsen K.L."/>
        </authorList>
    </citation>
    <scope>NUCLEOTIDE SEQUENCE</scope>
    <source>
        <strain evidence="1">IBT 15450</strain>
    </source>
</reference>
<evidence type="ECO:0000313" key="1">
    <source>
        <dbReference type="EMBL" id="KAJ6030573.1"/>
    </source>
</evidence>
<dbReference type="AlphaFoldDB" id="A0AAD6I5R4"/>
<dbReference type="InterPro" id="IPR036770">
    <property type="entry name" value="Ankyrin_rpt-contain_sf"/>
</dbReference>
<keyword evidence="2" id="KW-1185">Reference proteome</keyword>
<evidence type="ECO:0000313" key="2">
    <source>
        <dbReference type="Proteomes" id="UP001219568"/>
    </source>
</evidence>
<gene>
    <name evidence="1" type="ORF">N7460_010839</name>
</gene>
<proteinExistence type="predicted"/>
<organism evidence="1 2">
    <name type="scientific">Penicillium canescens</name>
    <dbReference type="NCBI Taxonomy" id="5083"/>
    <lineage>
        <taxon>Eukaryota</taxon>
        <taxon>Fungi</taxon>
        <taxon>Dikarya</taxon>
        <taxon>Ascomycota</taxon>
        <taxon>Pezizomycotina</taxon>
        <taxon>Eurotiomycetes</taxon>
        <taxon>Eurotiomycetidae</taxon>
        <taxon>Eurotiales</taxon>
        <taxon>Aspergillaceae</taxon>
        <taxon>Penicillium</taxon>
    </lineage>
</organism>
<accession>A0AAD6I5R4</accession>
<dbReference type="EMBL" id="JAQJZL010000014">
    <property type="protein sequence ID" value="KAJ6030573.1"/>
    <property type="molecule type" value="Genomic_DNA"/>
</dbReference>
<comment type="caution">
    <text evidence="1">The sequence shown here is derived from an EMBL/GenBank/DDBJ whole genome shotgun (WGS) entry which is preliminary data.</text>
</comment>
<name>A0AAD6I5R4_PENCN</name>
<sequence>MSSNVKASVDVFQWHLEKGASLSVSANGNFQKWNGLTCLHAAIASLQPRYPKSKFNVFDVDLAEILDHVPRAWEDQGPIYNEYDRLNQMKRIELLIQHGADLFAVSEFYGTPTDLARFTGNFDIWIDSLKKCGINPKNVLVTDRKIERSKKFWVTDLLAREQKLEKRKLHNHFNDIFGFLDDFQFSEKVRGIKPRESRALPANPLLLKMESYKEVLHILQSSLISAIHVVDEDQHFGPRILTDAEIFDGAYHDNFFGNTHYYESSKNIPFYKKLRRYLEMVAAIASADADPDQPEWKSNHYKYYPFLKAVAGFYLDKAFRFPPHGCDWRYEDDESEVEPNIPGSWHSG</sequence>
<protein>
    <submittedName>
        <fullName evidence="1">Ankyrin repeat protein</fullName>
    </submittedName>
</protein>